<feature type="compositionally biased region" description="Acidic residues" evidence="4">
    <location>
        <begin position="50"/>
        <end position="61"/>
    </location>
</feature>
<dbReference type="PROSITE" id="PS50106">
    <property type="entry name" value="PDZ"/>
    <property type="match status" value="1"/>
</dbReference>
<dbReference type="SUPFAM" id="SSF50156">
    <property type="entry name" value="PDZ domain-like"/>
    <property type="match status" value="1"/>
</dbReference>
<keyword evidence="7" id="KW-1185">Reference proteome</keyword>
<feature type="region of interest" description="Disordered" evidence="4">
    <location>
        <begin position="46"/>
        <end position="70"/>
    </location>
</feature>
<dbReference type="Proteomes" id="UP001165366">
    <property type="component" value="Unassembled WGS sequence"/>
</dbReference>
<organism evidence="6 7">
    <name type="scientific">Rhodohalobacter sulfatireducens</name>
    <dbReference type="NCBI Taxonomy" id="2911366"/>
    <lineage>
        <taxon>Bacteria</taxon>
        <taxon>Pseudomonadati</taxon>
        <taxon>Balneolota</taxon>
        <taxon>Balneolia</taxon>
        <taxon>Balneolales</taxon>
        <taxon>Balneolaceae</taxon>
        <taxon>Rhodohalobacter</taxon>
    </lineage>
</organism>
<evidence type="ECO:0000313" key="7">
    <source>
        <dbReference type="Proteomes" id="UP001165366"/>
    </source>
</evidence>
<evidence type="ECO:0000256" key="1">
    <source>
        <dbReference type="ARBA" id="ARBA00010541"/>
    </source>
</evidence>
<proteinExistence type="inferred from homology"/>
<comment type="caution">
    <text evidence="6">The sequence shown here is derived from an EMBL/GenBank/DDBJ whole genome shotgun (WGS) entry which is preliminary data.</text>
</comment>
<dbReference type="Gene3D" id="2.40.10.120">
    <property type="match status" value="1"/>
</dbReference>
<dbReference type="RefSeq" id="WP_237853245.1">
    <property type="nucleotide sequence ID" value="NZ_JAKLWS010000007.1"/>
</dbReference>
<dbReference type="SMART" id="SM00228">
    <property type="entry name" value="PDZ"/>
    <property type="match status" value="1"/>
</dbReference>
<keyword evidence="3" id="KW-0378">Hydrolase</keyword>
<feature type="domain" description="PDZ" evidence="5">
    <location>
        <begin position="308"/>
        <end position="387"/>
    </location>
</feature>
<evidence type="ECO:0000256" key="2">
    <source>
        <dbReference type="ARBA" id="ARBA00022670"/>
    </source>
</evidence>
<dbReference type="InterPro" id="IPR001940">
    <property type="entry name" value="Peptidase_S1C"/>
</dbReference>
<dbReference type="Gene3D" id="2.30.42.10">
    <property type="match status" value="1"/>
</dbReference>
<comment type="similarity">
    <text evidence="1">Belongs to the peptidase S1C family.</text>
</comment>
<evidence type="ECO:0000313" key="6">
    <source>
        <dbReference type="EMBL" id="MCG2588403.1"/>
    </source>
</evidence>
<dbReference type="CDD" id="cd06779">
    <property type="entry name" value="cpPDZ_Deg_HtrA-like"/>
    <property type="match status" value="1"/>
</dbReference>
<accession>A0ABS9KC21</accession>
<reference evidence="6" key="1">
    <citation type="submission" date="2022-01" db="EMBL/GenBank/DDBJ databases">
        <authorList>
            <person name="Wang Y."/>
        </authorList>
    </citation>
    <scope>NUCLEOTIDE SEQUENCE</scope>
    <source>
        <strain evidence="6">WB101</strain>
    </source>
</reference>
<dbReference type="PROSITE" id="PS51257">
    <property type="entry name" value="PROKAR_LIPOPROTEIN"/>
    <property type="match status" value="1"/>
</dbReference>
<dbReference type="PANTHER" id="PTHR22939:SF129">
    <property type="entry name" value="SERINE PROTEASE HTRA2, MITOCHONDRIAL"/>
    <property type="match status" value="1"/>
</dbReference>
<dbReference type="InterPro" id="IPR009003">
    <property type="entry name" value="Peptidase_S1_PA"/>
</dbReference>
<reference evidence="6" key="2">
    <citation type="submission" date="2024-05" db="EMBL/GenBank/DDBJ databases">
        <title>Rhodohalobacter halophilus gen. nov., sp. nov., a moderately halophilic member of the family Balneolaceae.</title>
        <authorList>
            <person name="Xia J."/>
        </authorList>
    </citation>
    <scope>NUCLEOTIDE SEQUENCE</scope>
    <source>
        <strain evidence="6">WB101</strain>
    </source>
</reference>
<protein>
    <submittedName>
        <fullName evidence="6">Trypsin-like peptidase domain-containing protein</fullName>
    </submittedName>
</protein>
<dbReference type="PRINTS" id="PR00834">
    <property type="entry name" value="PROTEASES2C"/>
</dbReference>
<keyword evidence="2" id="KW-0645">Protease</keyword>
<dbReference type="InterPro" id="IPR036034">
    <property type="entry name" value="PDZ_sf"/>
</dbReference>
<dbReference type="EMBL" id="JAKLWS010000007">
    <property type="protein sequence ID" value="MCG2588403.1"/>
    <property type="molecule type" value="Genomic_DNA"/>
</dbReference>
<evidence type="ECO:0000259" key="5">
    <source>
        <dbReference type="PROSITE" id="PS50106"/>
    </source>
</evidence>
<dbReference type="InterPro" id="IPR001478">
    <property type="entry name" value="PDZ"/>
</dbReference>
<dbReference type="Pfam" id="PF13365">
    <property type="entry name" value="Trypsin_2"/>
    <property type="match status" value="1"/>
</dbReference>
<dbReference type="PANTHER" id="PTHR22939">
    <property type="entry name" value="SERINE PROTEASE FAMILY S1C HTRA-RELATED"/>
    <property type="match status" value="1"/>
</dbReference>
<dbReference type="SUPFAM" id="SSF50494">
    <property type="entry name" value="Trypsin-like serine proteases"/>
    <property type="match status" value="1"/>
</dbReference>
<dbReference type="Pfam" id="PF13180">
    <property type="entry name" value="PDZ_2"/>
    <property type="match status" value="1"/>
</dbReference>
<sequence>MKRLLFYSGLIVNLFLFLGCSNPEETAENAGNSEEQPFSAAYLEGNPPEEIIDEPDNDSSENLESVTESRSNAITNAVEKANPAIVSIAVTSSRNYQSAQEEFFRFFFGEPPREHSSMGSGFLISEDGLVVTNQHVVGRNPNDITISTTDGESYDAELIGSDELTDIALLRIQSDHVFPFLEFSDSDEIIVGEWSIALGNPFGLFNDGKPTVTVGVVSAINRDFRPDPNNPRTYIDMIQTDAAINRGNSGGPLLNSNGEVIGINTFIYTGGTSSGFVGLGFAIPSNRVEKIISQLLTSGSVVLDYDPGMEFTSMTEQLVYRYRLPYVSGLLVTSVNRNGPAYECGIMPGDIIVRIGEERVSSKMHAMALLREYEEGDHMYIELLRDGELYQTEMALRQKVTAE</sequence>
<evidence type="ECO:0000256" key="3">
    <source>
        <dbReference type="ARBA" id="ARBA00022801"/>
    </source>
</evidence>
<evidence type="ECO:0000256" key="4">
    <source>
        <dbReference type="SAM" id="MobiDB-lite"/>
    </source>
</evidence>
<gene>
    <name evidence="6" type="ORF">L6773_07505</name>
</gene>
<name>A0ABS9KC21_9BACT</name>